<organism evidence="2">
    <name type="scientific">viral metagenome</name>
    <dbReference type="NCBI Taxonomy" id="1070528"/>
    <lineage>
        <taxon>unclassified sequences</taxon>
        <taxon>metagenomes</taxon>
        <taxon>organismal metagenomes</taxon>
    </lineage>
</organism>
<protein>
    <recommendedName>
        <fullName evidence="3">Cupin-like domain-containing protein</fullName>
    </recommendedName>
</protein>
<evidence type="ECO:0008006" key="3">
    <source>
        <dbReference type="Google" id="ProtNLM"/>
    </source>
</evidence>
<sequence>MIIEILFVIFLFTSYFLFYVEYKINKHNKIYEYTKELTRQNINTEILLKMPFYFRANHLNAPLNVSNYKMMVKDKINKTKEYVIVESKLELLKPYIKSNTINKLYSIKNDGNIGIHSNNESINYYFIRRGNAKIFLIHPKFKDNFYSNQCGDVKEIESYIENSEHFRSVDCEKGTIMFVPNKWLVYVKNIGANDCWVEKLTFSTIINKLMLNYKKKI</sequence>
<keyword evidence="1" id="KW-1133">Transmembrane helix</keyword>
<dbReference type="EMBL" id="MN741005">
    <property type="protein sequence ID" value="QHU22321.1"/>
    <property type="molecule type" value="Genomic_DNA"/>
</dbReference>
<evidence type="ECO:0000256" key="1">
    <source>
        <dbReference type="SAM" id="Phobius"/>
    </source>
</evidence>
<feature type="transmembrane region" description="Helical" evidence="1">
    <location>
        <begin position="6"/>
        <end position="22"/>
    </location>
</feature>
<dbReference type="AlphaFoldDB" id="A0A6C0KYJ6"/>
<accession>A0A6C0KYJ6</accession>
<proteinExistence type="predicted"/>
<keyword evidence="1" id="KW-0812">Transmembrane</keyword>
<reference evidence="2" key="1">
    <citation type="journal article" date="2020" name="Nature">
        <title>Giant virus diversity and host interactions through global metagenomics.</title>
        <authorList>
            <person name="Schulz F."/>
            <person name="Roux S."/>
            <person name="Paez-Espino D."/>
            <person name="Jungbluth S."/>
            <person name="Walsh D.A."/>
            <person name="Denef V.J."/>
            <person name="McMahon K.D."/>
            <person name="Konstantinidis K.T."/>
            <person name="Eloe-Fadrosh E.A."/>
            <person name="Kyrpides N.C."/>
            <person name="Woyke T."/>
        </authorList>
    </citation>
    <scope>NUCLEOTIDE SEQUENCE</scope>
    <source>
        <strain evidence="2">GVMAG-S-ERX555907-102</strain>
    </source>
</reference>
<evidence type="ECO:0000313" key="2">
    <source>
        <dbReference type="EMBL" id="QHU22321.1"/>
    </source>
</evidence>
<name>A0A6C0KYJ6_9ZZZZ</name>
<keyword evidence="1" id="KW-0472">Membrane</keyword>